<comment type="caution">
    <text evidence="2">The sequence shown here is derived from an EMBL/GenBank/DDBJ whole genome shotgun (WGS) entry which is preliminary data.</text>
</comment>
<gene>
    <name evidence="2" type="ORF">QF206_00950</name>
</gene>
<dbReference type="AlphaFoldDB" id="A0AAW6T129"/>
<name>A0AAW6T129_9MICO</name>
<feature type="compositionally biased region" description="Basic residues" evidence="1">
    <location>
        <begin position="10"/>
        <end position="23"/>
    </location>
</feature>
<keyword evidence="3" id="KW-1185">Reference proteome</keyword>
<evidence type="ECO:0000313" key="2">
    <source>
        <dbReference type="EMBL" id="MDI2097535.1"/>
    </source>
</evidence>
<dbReference type="EMBL" id="JASATX010000001">
    <property type="protein sequence ID" value="MDI2097535.1"/>
    <property type="molecule type" value="Genomic_DNA"/>
</dbReference>
<proteinExistence type="predicted"/>
<reference evidence="2 3" key="1">
    <citation type="submission" date="2023-04" db="EMBL/GenBank/DDBJ databases">
        <title>Klugiella caeni sp. nov. isolated from the sludge of biochemical tank.</title>
        <authorList>
            <person name="Geng K."/>
        </authorList>
    </citation>
    <scope>NUCLEOTIDE SEQUENCE [LARGE SCALE GENOMIC DNA]</scope>
    <source>
        <strain evidence="2 3">YN-L-19</strain>
    </source>
</reference>
<sequence length="50" mass="5691">MGQHADKLRSARKHQKAAKKRIVQKQLDRWANEGGALPVERDARQGRRSG</sequence>
<dbReference type="RefSeq" id="WP_281487325.1">
    <property type="nucleotide sequence ID" value="NZ_JASATX010000001.1"/>
</dbReference>
<evidence type="ECO:0000313" key="3">
    <source>
        <dbReference type="Proteomes" id="UP001321506"/>
    </source>
</evidence>
<feature type="region of interest" description="Disordered" evidence="1">
    <location>
        <begin position="1"/>
        <end position="23"/>
    </location>
</feature>
<accession>A0AAW6T129</accession>
<dbReference type="Proteomes" id="UP001321506">
    <property type="component" value="Unassembled WGS sequence"/>
</dbReference>
<protein>
    <submittedName>
        <fullName evidence="2">Uncharacterized protein</fullName>
    </submittedName>
</protein>
<evidence type="ECO:0000256" key="1">
    <source>
        <dbReference type="SAM" id="MobiDB-lite"/>
    </source>
</evidence>
<organism evidence="2 3">
    <name type="scientific">Ruicaihuangia caeni</name>
    <dbReference type="NCBI Taxonomy" id="3042517"/>
    <lineage>
        <taxon>Bacteria</taxon>
        <taxon>Bacillati</taxon>
        <taxon>Actinomycetota</taxon>
        <taxon>Actinomycetes</taxon>
        <taxon>Micrococcales</taxon>
        <taxon>Microbacteriaceae</taxon>
        <taxon>Ruicaihuangia</taxon>
    </lineage>
</organism>